<dbReference type="EMBL" id="SZOH01005607">
    <property type="protein sequence ID" value="TKI78802.1"/>
    <property type="molecule type" value="Genomic_DNA"/>
</dbReference>
<sequence length="89" mass="10414">SAKWLEESSRALFETYEHVGAYGYHWWVLHNERFHIPYCIYFAMGYGGQYIVIIPQLEVVAIISSHMPKRGLVPLKLFIEHVQGNSNYI</sequence>
<organism evidence="1 2">
    <name type="scientific">Bacillus cereus</name>
    <dbReference type="NCBI Taxonomy" id="1396"/>
    <lineage>
        <taxon>Bacteria</taxon>
        <taxon>Bacillati</taxon>
        <taxon>Bacillota</taxon>
        <taxon>Bacilli</taxon>
        <taxon>Bacillales</taxon>
        <taxon>Bacillaceae</taxon>
        <taxon>Bacillus</taxon>
        <taxon>Bacillus cereus group</taxon>
    </lineage>
</organism>
<dbReference type="GO" id="GO:0016787">
    <property type="term" value="F:hydrolase activity"/>
    <property type="evidence" value="ECO:0007669"/>
    <property type="project" value="UniProtKB-KW"/>
</dbReference>
<dbReference type="Gene3D" id="3.40.710.10">
    <property type="entry name" value="DD-peptidase/beta-lactamase superfamily"/>
    <property type="match status" value="1"/>
</dbReference>
<proteinExistence type="predicted"/>
<name>A0A9X8ZYD6_BACCE</name>
<dbReference type="InterPro" id="IPR012338">
    <property type="entry name" value="Beta-lactam/transpept-like"/>
</dbReference>
<accession>A0A9X8ZYD6</accession>
<feature type="non-terminal residue" evidence="1">
    <location>
        <position position="1"/>
    </location>
</feature>
<evidence type="ECO:0000313" key="1">
    <source>
        <dbReference type="EMBL" id="TKI78802.1"/>
    </source>
</evidence>
<keyword evidence="1" id="KW-0378">Hydrolase</keyword>
<comment type="caution">
    <text evidence="1">The sequence shown here is derived from an EMBL/GenBank/DDBJ whole genome shotgun (WGS) entry which is preliminary data.</text>
</comment>
<dbReference type="SUPFAM" id="SSF56601">
    <property type="entry name" value="beta-lactamase/transpeptidase-like"/>
    <property type="match status" value="1"/>
</dbReference>
<protein>
    <submittedName>
        <fullName evidence="1">6-aminohexanoate hydrolase</fullName>
    </submittedName>
</protein>
<evidence type="ECO:0000313" key="2">
    <source>
        <dbReference type="Proteomes" id="UP000308444"/>
    </source>
</evidence>
<dbReference type="Proteomes" id="UP000308444">
    <property type="component" value="Unassembled WGS sequence"/>
</dbReference>
<dbReference type="AlphaFoldDB" id="A0A9X8ZYD6"/>
<gene>
    <name evidence="1" type="ORF">FC695_45500</name>
</gene>
<reference evidence="1 2" key="1">
    <citation type="journal article" date="2019" name="Environ. Microbiol.">
        <title>An active ?-lactamase is a part of an orchestrated cell wall stress resistance network of Bacillus subtilis and related rhizosphere species.</title>
        <authorList>
            <person name="Bucher T."/>
            <person name="Keren-Paz A."/>
            <person name="Hausser J."/>
            <person name="Olender T."/>
            <person name="Cytryn E."/>
            <person name="Kolodkin-Gal I."/>
        </authorList>
    </citation>
    <scope>NUCLEOTIDE SEQUENCE [LARGE SCALE GENOMIC DNA]</scope>
    <source>
        <strain evidence="1 2">I32</strain>
    </source>
</reference>